<organism evidence="3 4">
    <name type="scientific">Streptomyces prasinosporus</name>
    <dbReference type="NCBI Taxonomy" id="68256"/>
    <lineage>
        <taxon>Bacteria</taxon>
        <taxon>Bacillati</taxon>
        <taxon>Actinomycetota</taxon>
        <taxon>Actinomycetes</taxon>
        <taxon>Kitasatosporales</taxon>
        <taxon>Streptomycetaceae</taxon>
        <taxon>Streptomyces</taxon>
        <taxon>Streptomyces albogriseolus group</taxon>
    </lineage>
</organism>
<protein>
    <recommendedName>
        <fullName evidence="5">Integral membrane protein</fullName>
    </recommendedName>
</protein>
<feature type="compositionally biased region" description="Basic and acidic residues" evidence="1">
    <location>
        <begin position="326"/>
        <end position="335"/>
    </location>
</feature>
<evidence type="ECO:0000313" key="4">
    <source>
        <dbReference type="Proteomes" id="UP001501455"/>
    </source>
</evidence>
<keyword evidence="2" id="KW-0812">Transmembrane</keyword>
<dbReference type="EMBL" id="BAAAXF010000037">
    <property type="protein sequence ID" value="GAA3498464.1"/>
    <property type="molecule type" value="Genomic_DNA"/>
</dbReference>
<evidence type="ECO:0000313" key="3">
    <source>
        <dbReference type="EMBL" id="GAA3498464.1"/>
    </source>
</evidence>
<comment type="caution">
    <text evidence="3">The sequence shown here is derived from an EMBL/GenBank/DDBJ whole genome shotgun (WGS) entry which is preliminary data.</text>
</comment>
<gene>
    <name evidence="3" type="ORF">GCM10019016_055670</name>
</gene>
<keyword evidence="4" id="KW-1185">Reference proteome</keyword>
<feature type="transmembrane region" description="Helical" evidence="2">
    <location>
        <begin position="81"/>
        <end position="101"/>
    </location>
</feature>
<feature type="transmembrane region" description="Helical" evidence="2">
    <location>
        <begin position="139"/>
        <end position="157"/>
    </location>
</feature>
<feature type="transmembrane region" description="Helical" evidence="2">
    <location>
        <begin position="46"/>
        <end position="69"/>
    </location>
</feature>
<evidence type="ECO:0000256" key="1">
    <source>
        <dbReference type="SAM" id="MobiDB-lite"/>
    </source>
</evidence>
<feature type="compositionally biased region" description="Low complexity" evidence="1">
    <location>
        <begin position="336"/>
        <end position="350"/>
    </location>
</feature>
<proteinExistence type="predicted"/>
<accession>A0ABP6TT13</accession>
<reference evidence="4" key="1">
    <citation type="journal article" date="2019" name="Int. J. Syst. Evol. Microbiol.">
        <title>The Global Catalogue of Microorganisms (GCM) 10K type strain sequencing project: providing services to taxonomists for standard genome sequencing and annotation.</title>
        <authorList>
            <consortium name="The Broad Institute Genomics Platform"/>
            <consortium name="The Broad Institute Genome Sequencing Center for Infectious Disease"/>
            <person name="Wu L."/>
            <person name="Ma J."/>
        </authorList>
    </citation>
    <scope>NUCLEOTIDE SEQUENCE [LARGE SCALE GENOMIC DNA]</scope>
    <source>
        <strain evidence="4">JCM 4816</strain>
    </source>
</reference>
<feature type="transmembrane region" description="Helical" evidence="2">
    <location>
        <begin position="107"/>
        <end position="127"/>
    </location>
</feature>
<evidence type="ECO:0008006" key="5">
    <source>
        <dbReference type="Google" id="ProtNLM"/>
    </source>
</evidence>
<dbReference type="Proteomes" id="UP001501455">
    <property type="component" value="Unassembled WGS sequence"/>
</dbReference>
<feature type="region of interest" description="Disordered" evidence="1">
    <location>
        <begin position="315"/>
        <end position="376"/>
    </location>
</feature>
<name>A0ABP6TT13_9ACTN</name>
<feature type="transmembrane region" description="Helical" evidence="2">
    <location>
        <begin position="169"/>
        <end position="194"/>
    </location>
</feature>
<keyword evidence="2" id="KW-0472">Membrane</keyword>
<keyword evidence="2" id="KW-1133">Transmembrane helix</keyword>
<sequence>MKNPEAGVRIRAGVPGVLAGMDREKSRELSGGEGCLVVALRMPVRIVVLVLVVPVRMVWDALVVAGRFLGDTVLRPMGRALAWVGRAVFVWPFVALWRWVLVPLGTALRWLVAVLVVVPAGALYRWVLTPLGHAAVWMYARVLTPLGHGLLVVPSVWLYRWVLTPVGHALAWCGRGLVAVGALLVAGIGAALYWTVRVLVVWPAYAVWRWVLAPVGRVLGVVAREAGAALGHAWRVAGYASLAVGRALAALFRWTVVEPARWLYRTVLAPVGHAVRDAVLRPVAEAARAAGRVARETLRLVAATARQARRDVRRALLGDPGTAGEQGDREVKDARAASGAYAPADAPAGPYGNGMSGASWGNRAGTCAQGERPTGR</sequence>
<evidence type="ECO:0000256" key="2">
    <source>
        <dbReference type="SAM" id="Phobius"/>
    </source>
</evidence>